<accession>A0A383CZL8</accession>
<dbReference type="AlphaFoldDB" id="A0A383CZL8"/>
<dbReference type="InterPro" id="IPR002105">
    <property type="entry name" value="Dockerin_1_rpt"/>
</dbReference>
<dbReference type="Pfam" id="PF00404">
    <property type="entry name" value="Dockerin_1"/>
    <property type="match status" value="1"/>
</dbReference>
<sequence>NSMVSIDVKSAGNSSGYWSMYRGNTLRSGYYDLEDDSECAESGDLNDDGTWNILDIVQLANCVLESDCAGIANGCASDMNGDGSYNVLDIVLLANCILAQNCGE</sequence>
<dbReference type="GO" id="GO:0004553">
    <property type="term" value="F:hydrolase activity, hydrolyzing O-glycosyl compounds"/>
    <property type="evidence" value="ECO:0007669"/>
    <property type="project" value="InterPro"/>
</dbReference>
<evidence type="ECO:0000313" key="2">
    <source>
        <dbReference type="EMBL" id="SVE37514.1"/>
    </source>
</evidence>
<feature type="non-terminal residue" evidence="2">
    <location>
        <position position="1"/>
    </location>
</feature>
<protein>
    <recommendedName>
        <fullName evidence="1">Dockerin domain-containing protein</fullName>
    </recommendedName>
</protein>
<dbReference type="EMBL" id="UINC01212959">
    <property type="protein sequence ID" value="SVE37514.1"/>
    <property type="molecule type" value="Genomic_DNA"/>
</dbReference>
<proteinExistence type="predicted"/>
<dbReference type="PROSITE" id="PS51766">
    <property type="entry name" value="DOCKERIN"/>
    <property type="match status" value="1"/>
</dbReference>
<reference evidence="2" key="1">
    <citation type="submission" date="2018-05" db="EMBL/GenBank/DDBJ databases">
        <authorList>
            <person name="Lanie J.A."/>
            <person name="Ng W.-L."/>
            <person name="Kazmierczak K.M."/>
            <person name="Andrzejewski T.M."/>
            <person name="Davidsen T.M."/>
            <person name="Wayne K.J."/>
            <person name="Tettelin H."/>
            <person name="Glass J.I."/>
            <person name="Rusch D."/>
            <person name="Podicherti R."/>
            <person name="Tsui H.-C.T."/>
            <person name="Winkler M.E."/>
        </authorList>
    </citation>
    <scope>NUCLEOTIDE SEQUENCE</scope>
</reference>
<feature type="domain" description="Dockerin" evidence="1">
    <location>
        <begin position="38"/>
        <end position="104"/>
    </location>
</feature>
<dbReference type="InterPro" id="IPR016134">
    <property type="entry name" value="Dockerin_dom"/>
</dbReference>
<dbReference type="SUPFAM" id="SSF63446">
    <property type="entry name" value="Type I dockerin domain"/>
    <property type="match status" value="1"/>
</dbReference>
<dbReference type="Gene3D" id="1.10.1330.10">
    <property type="entry name" value="Dockerin domain"/>
    <property type="match status" value="1"/>
</dbReference>
<gene>
    <name evidence="2" type="ORF">METZ01_LOCUS490368</name>
</gene>
<organism evidence="2">
    <name type="scientific">marine metagenome</name>
    <dbReference type="NCBI Taxonomy" id="408172"/>
    <lineage>
        <taxon>unclassified sequences</taxon>
        <taxon>metagenomes</taxon>
        <taxon>ecological metagenomes</taxon>
    </lineage>
</organism>
<name>A0A383CZL8_9ZZZZ</name>
<dbReference type="CDD" id="cd14256">
    <property type="entry name" value="Dockerin_I"/>
    <property type="match status" value="1"/>
</dbReference>
<evidence type="ECO:0000259" key="1">
    <source>
        <dbReference type="PROSITE" id="PS51766"/>
    </source>
</evidence>
<dbReference type="GO" id="GO:0000272">
    <property type="term" value="P:polysaccharide catabolic process"/>
    <property type="evidence" value="ECO:0007669"/>
    <property type="project" value="InterPro"/>
</dbReference>
<dbReference type="InterPro" id="IPR036439">
    <property type="entry name" value="Dockerin_dom_sf"/>
</dbReference>